<protein>
    <submittedName>
        <fullName evidence="2">Uncharacterized protein</fullName>
    </submittedName>
</protein>
<dbReference type="EMBL" id="BLKX01000003">
    <property type="protein sequence ID" value="GFG83150.1"/>
    <property type="molecule type" value="Genomic_DNA"/>
</dbReference>
<evidence type="ECO:0000256" key="1">
    <source>
        <dbReference type="SAM" id="MobiDB-lite"/>
    </source>
</evidence>
<feature type="region of interest" description="Disordered" evidence="1">
    <location>
        <begin position="1"/>
        <end position="24"/>
    </location>
</feature>
<evidence type="ECO:0000313" key="3">
    <source>
        <dbReference type="Proteomes" id="UP000465240"/>
    </source>
</evidence>
<gene>
    <name evidence="2" type="ORF">MPRG_64260</name>
</gene>
<dbReference type="RefSeq" id="WP_120795234.1">
    <property type="nucleotide sequence ID" value="NZ_BLKX01000003.1"/>
</dbReference>
<accession>A0ABQ1CFW3</accession>
<proteinExistence type="predicted"/>
<keyword evidence="3" id="KW-1185">Reference proteome</keyword>
<comment type="caution">
    <text evidence="2">The sequence shown here is derived from an EMBL/GenBank/DDBJ whole genome shotgun (WGS) entry which is preliminary data.</text>
</comment>
<sequence length="80" mass="8710">MAALKRRACPGSGAIPPSPPDSPDQWCPICGRDMPVSNNGCIVRHGMSYAAMLGHLASIVTSLERGWWEPIWDQPQVPLQ</sequence>
<name>A0ABQ1CFW3_9MYCO</name>
<organism evidence="2 3">
    <name type="scientific">Mycobacterium paragordonae</name>
    <dbReference type="NCBI Taxonomy" id="1389713"/>
    <lineage>
        <taxon>Bacteria</taxon>
        <taxon>Bacillati</taxon>
        <taxon>Actinomycetota</taxon>
        <taxon>Actinomycetes</taxon>
        <taxon>Mycobacteriales</taxon>
        <taxon>Mycobacteriaceae</taxon>
        <taxon>Mycobacterium</taxon>
    </lineage>
</organism>
<dbReference type="Proteomes" id="UP000465240">
    <property type="component" value="Unassembled WGS sequence"/>
</dbReference>
<reference evidence="2 3" key="1">
    <citation type="journal article" date="2019" name="Emerg. Microbes Infect.">
        <title>Comprehensive subspecies identification of 175 nontuberculous mycobacteria species based on 7547 genomic profiles.</title>
        <authorList>
            <person name="Matsumoto Y."/>
            <person name="Kinjo T."/>
            <person name="Motooka D."/>
            <person name="Nabeya D."/>
            <person name="Jung N."/>
            <person name="Uechi K."/>
            <person name="Horii T."/>
            <person name="Iida T."/>
            <person name="Fujita J."/>
            <person name="Nakamura S."/>
        </authorList>
    </citation>
    <scope>NUCLEOTIDE SEQUENCE [LARGE SCALE GENOMIC DNA]</scope>
    <source>
        <strain evidence="2 3">JCM 18565</strain>
    </source>
</reference>
<evidence type="ECO:0000313" key="2">
    <source>
        <dbReference type="EMBL" id="GFG83150.1"/>
    </source>
</evidence>